<evidence type="ECO:0000313" key="2">
    <source>
        <dbReference type="EMBL" id="MBB6672591.1"/>
    </source>
</evidence>
<feature type="region of interest" description="Disordered" evidence="1">
    <location>
        <begin position="1"/>
        <end position="24"/>
    </location>
</feature>
<proteinExistence type="predicted"/>
<dbReference type="AlphaFoldDB" id="A0A7X0RS85"/>
<comment type="caution">
    <text evidence="2">The sequence shown here is derived from an EMBL/GenBank/DDBJ whole genome shotgun (WGS) entry which is preliminary data.</text>
</comment>
<dbReference type="RefSeq" id="WP_185144075.1">
    <property type="nucleotide sequence ID" value="NZ_JACJVP010000029.1"/>
</dbReference>
<gene>
    <name evidence="2" type="ORF">H7C19_18070</name>
</gene>
<dbReference type="Proteomes" id="UP000547209">
    <property type="component" value="Unassembled WGS sequence"/>
</dbReference>
<name>A0A7X0RS85_9BACL</name>
<reference evidence="2 3" key="1">
    <citation type="submission" date="2020-08" db="EMBL/GenBank/DDBJ databases">
        <title>Cohnella phylogeny.</title>
        <authorList>
            <person name="Dunlap C."/>
        </authorList>
    </citation>
    <scope>NUCLEOTIDE SEQUENCE [LARGE SCALE GENOMIC DNA]</scope>
    <source>
        <strain evidence="2 3">DSM 28246</strain>
    </source>
</reference>
<protein>
    <submittedName>
        <fullName evidence="2">Uncharacterized protein</fullName>
    </submittedName>
</protein>
<evidence type="ECO:0000313" key="3">
    <source>
        <dbReference type="Proteomes" id="UP000547209"/>
    </source>
</evidence>
<sequence length="49" mass="6131">MSSHFDRFAQGLPDPQDRPINNQYRRYRTIEEMELLKRMDLWEEEEDDE</sequence>
<evidence type="ECO:0000256" key="1">
    <source>
        <dbReference type="SAM" id="MobiDB-lite"/>
    </source>
</evidence>
<dbReference type="EMBL" id="JACJVP010000029">
    <property type="protein sequence ID" value="MBB6672591.1"/>
    <property type="molecule type" value="Genomic_DNA"/>
</dbReference>
<accession>A0A7X0RS85</accession>
<keyword evidence="3" id="KW-1185">Reference proteome</keyword>
<organism evidence="2 3">
    <name type="scientific">Cohnella nanjingensis</name>
    <dbReference type="NCBI Taxonomy" id="1387779"/>
    <lineage>
        <taxon>Bacteria</taxon>
        <taxon>Bacillati</taxon>
        <taxon>Bacillota</taxon>
        <taxon>Bacilli</taxon>
        <taxon>Bacillales</taxon>
        <taxon>Paenibacillaceae</taxon>
        <taxon>Cohnella</taxon>
    </lineage>
</organism>